<organism evidence="1 2">
    <name type="scientific">Streptomyces blastmyceticus</name>
    <dbReference type="NCBI Taxonomy" id="68180"/>
    <lineage>
        <taxon>Bacteria</taxon>
        <taxon>Bacillati</taxon>
        <taxon>Actinomycetota</taxon>
        <taxon>Actinomycetes</taxon>
        <taxon>Kitasatosporales</taxon>
        <taxon>Streptomycetaceae</taxon>
        <taxon>Streptomyces</taxon>
    </lineage>
</organism>
<dbReference type="EMBL" id="BAAABW010000026">
    <property type="protein sequence ID" value="GAA0366411.1"/>
    <property type="molecule type" value="Genomic_DNA"/>
</dbReference>
<gene>
    <name evidence="1" type="ORF">GCM10010319_50400</name>
</gene>
<comment type="caution">
    <text evidence="1">The sequence shown here is derived from an EMBL/GenBank/DDBJ whole genome shotgun (WGS) entry which is preliminary data.</text>
</comment>
<protein>
    <submittedName>
        <fullName evidence="1">Uncharacterized protein</fullName>
    </submittedName>
</protein>
<evidence type="ECO:0000313" key="2">
    <source>
        <dbReference type="Proteomes" id="UP001500063"/>
    </source>
</evidence>
<keyword evidence="2" id="KW-1185">Reference proteome</keyword>
<name>A0ABN0XKE4_9ACTN</name>
<sequence>MRAGDDSGPLQRGAGGEDVVVDLRVAAADDFAPPVAPQFPPGIFGEAIDHRMEFGIRISPAHSGRLSLPARNAHERSPR</sequence>
<evidence type="ECO:0000313" key="1">
    <source>
        <dbReference type="EMBL" id="GAA0366411.1"/>
    </source>
</evidence>
<dbReference type="Proteomes" id="UP001500063">
    <property type="component" value="Unassembled WGS sequence"/>
</dbReference>
<accession>A0ABN0XKE4</accession>
<reference evidence="1 2" key="1">
    <citation type="journal article" date="2019" name="Int. J. Syst. Evol. Microbiol.">
        <title>The Global Catalogue of Microorganisms (GCM) 10K type strain sequencing project: providing services to taxonomists for standard genome sequencing and annotation.</title>
        <authorList>
            <consortium name="The Broad Institute Genomics Platform"/>
            <consortium name="The Broad Institute Genome Sequencing Center for Infectious Disease"/>
            <person name="Wu L."/>
            <person name="Ma J."/>
        </authorList>
    </citation>
    <scope>NUCLEOTIDE SEQUENCE [LARGE SCALE GENOMIC DNA]</scope>
    <source>
        <strain evidence="1 2">JCM 4565</strain>
    </source>
</reference>
<proteinExistence type="predicted"/>